<protein>
    <submittedName>
        <fullName evidence="1">Uncharacterized protein</fullName>
    </submittedName>
</protein>
<dbReference type="EMBL" id="JAASRS010000001">
    <property type="protein sequence ID" value="NIK16549.1"/>
    <property type="molecule type" value="Genomic_DNA"/>
</dbReference>
<evidence type="ECO:0000313" key="1">
    <source>
        <dbReference type="EMBL" id="NIK16549.1"/>
    </source>
</evidence>
<reference evidence="1 2" key="1">
    <citation type="submission" date="2020-03" db="EMBL/GenBank/DDBJ databases">
        <title>Genomic Encyclopedia of Archaeal and Bacterial Type Strains, Phase II (KMG-II): from individual species to whole genera.</title>
        <authorList>
            <person name="Goeker M."/>
        </authorList>
    </citation>
    <scope>NUCLEOTIDE SEQUENCE [LARGE SCALE GENOMIC DNA]</scope>
    <source>
        <strain evidence="1 2">DSM 4749</strain>
    </source>
</reference>
<gene>
    <name evidence="1" type="ORF">BDD39_003059</name>
</gene>
<keyword evidence="2" id="KW-1185">Reference proteome</keyword>
<accession>A0A846MLL6</accession>
<organism evidence="1 2">
    <name type="scientific">Saccharococcus thermophilus</name>
    <dbReference type="NCBI Taxonomy" id="29396"/>
    <lineage>
        <taxon>Bacteria</taxon>
        <taxon>Bacillati</taxon>
        <taxon>Bacillota</taxon>
        <taxon>Bacilli</taxon>
        <taxon>Bacillales</taxon>
        <taxon>Anoxybacillaceae</taxon>
        <taxon>Saccharococcus</taxon>
    </lineage>
</organism>
<sequence length="82" mass="9161">MDPKDLMKKETNALTSYVQALGKRESMWEAAKTLIKQGDASVPALVEGLRDPLITMYGQFLLLCSGSLDLLRRKRSLNLFSS</sequence>
<proteinExistence type="predicted"/>
<evidence type="ECO:0000313" key="2">
    <source>
        <dbReference type="Proteomes" id="UP000532769"/>
    </source>
</evidence>
<dbReference type="AlphaFoldDB" id="A0A846MLL6"/>
<comment type="caution">
    <text evidence="1">The sequence shown here is derived from an EMBL/GenBank/DDBJ whole genome shotgun (WGS) entry which is preliminary data.</text>
</comment>
<dbReference type="Proteomes" id="UP000532769">
    <property type="component" value="Unassembled WGS sequence"/>
</dbReference>
<name>A0A846MLL6_9BACL</name>